<keyword evidence="5" id="KW-0175">Coiled coil</keyword>
<evidence type="ECO:0000259" key="7">
    <source>
        <dbReference type="PROSITE" id="PS50035"/>
    </source>
</evidence>
<dbReference type="Pfam" id="PF13091">
    <property type="entry name" value="PLDc_2"/>
    <property type="match status" value="1"/>
</dbReference>
<name>A0A3M2WAM1_PSEA0</name>
<dbReference type="AlphaFoldDB" id="A0A3M2WAM1"/>
<dbReference type="SUPFAM" id="SSF56024">
    <property type="entry name" value="Phospholipase D/nuclease"/>
    <property type="match status" value="2"/>
</dbReference>
<comment type="catalytic activity">
    <reaction evidence="1">
        <text>a 1,2-diacyl-sn-glycero-3-phosphocholine + H2O = a 1,2-diacyl-sn-glycero-3-phosphate + choline + H(+)</text>
        <dbReference type="Rhea" id="RHEA:14445"/>
        <dbReference type="ChEBI" id="CHEBI:15354"/>
        <dbReference type="ChEBI" id="CHEBI:15377"/>
        <dbReference type="ChEBI" id="CHEBI:15378"/>
        <dbReference type="ChEBI" id="CHEBI:57643"/>
        <dbReference type="ChEBI" id="CHEBI:58608"/>
        <dbReference type="EC" id="3.1.4.4"/>
    </reaction>
</comment>
<keyword evidence="3" id="KW-0378">Hydrolase</keyword>
<dbReference type="EMBL" id="RBNS01000297">
    <property type="protein sequence ID" value="RML48589.1"/>
    <property type="molecule type" value="Genomic_DNA"/>
</dbReference>
<feature type="region of interest" description="Disordered" evidence="6">
    <location>
        <begin position="1"/>
        <end position="37"/>
    </location>
</feature>
<comment type="caution">
    <text evidence="8">The sequence shown here is derived from an EMBL/GenBank/DDBJ whole genome shotgun (WGS) entry which is preliminary data.</text>
</comment>
<dbReference type="InterPro" id="IPR025202">
    <property type="entry name" value="PLD-like_dom"/>
</dbReference>
<evidence type="ECO:0000256" key="1">
    <source>
        <dbReference type="ARBA" id="ARBA00000798"/>
    </source>
</evidence>
<evidence type="ECO:0000313" key="8">
    <source>
        <dbReference type="EMBL" id="RML48589.1"/>
    </source>
</evidence>
<sequence>MWCAADGNAAGHRGPLRNRDEHNTQHPRTGSLTMTTPSITTPVATSKNMSCNINLPWFLHNTEYYPTEATFEPLVNGARAFGAVYDAIVAATQSVEIVCWGFQPSMYFKRGGAPSLCIGKLLEMKAEKGVKVRILCWSDTLRIASFSENMTPGRNIASIREDFRNEIQRDIDVEWYQRATKSAFENRSWLERNTPIGLLSNRGSNAIDKVFSTGAVAFKNIEFVARDMNLKDRAEIAWQVSMRSLDSDRSNWNKFMTTAAMTSIPTHHQKMVLIDYETPDKAVGFVMGHNSLDAYWDNDEHSAKRMLAHEGRNSATPRQDISSRVTGPILEYLNHNFAQAWLRETGIDLLTPRKYIADQLKTREGFGPKMMAQILRTQPQENKRDIREMYLKVAGNANSFIYLENQYFRWPPLAEKIKENVRRQFADGRSLTEHGPLYLFVVTNSTKEGMGDGTINTYRMLRQLGRPELMPNVARLERNEELEAQIAQAKERYDTAKGKITIIEGTYGNSFNPAMSKLWEPQRKAAAAAEAEYRELKAKLPTASAKDVDKVDIEGLKVLVCTLVAPDSPPEEWMDVYIHSKLMIIDDVFTTLGSSNINTRSMEVDSELNICVEDPAVAKPLRKHLWSIHTGAEGAGDDIGLAFRYWTMTAVSNAARRVDSKNAAKPIASLTEFRRESASRTNLD</sequence>
<dbReference type="SMART" id="SM00155">
    <property type="entry name" value="PLDc"/>
    <property type="match status" value="2"/>
</dbReference>
<organism evidence="8 9">
    <name type="scientific">Pseudomonas amygdali pv. morsprunorum</name>
    <dbReference type="NCBI Taxonomy" id="129138"/>
    <lineage>
        <taxon>Bacteria</taxon>
        <taxon>Pseudomonadati</taxon>
        <taxon>Pseudomonadota</taxon>
        <taxon>Gammaproteobacteria</taxon>
        <taxon>Pseudomonadales</taxon>
        <taxon>Pseudomonadaceae</taxon>
        <taxon>Pseudomonas</taxon>
        <taxon>Pseudomonas amygdali</taxon>
    </lineage>
</organism>
<dbReference type="GO" id="GO:0004630">
    <property type="term" value="F:phospholipase D activity"/>
    <property type="evidence" value="ECO:0007669"/>
    <property type="project" value="UniProtKB-EC"/>
</dbReference>
<dbReference type="GO" id="GO:0009395">
    <property type="term" value="P:phospholipid catabolic process"/>
    <property type="evidence" value="ECO:0007669"/>
    <property type="project" value="TreeGrafter"/>
</dbReference>
<reference evidence="8 9" key="1">
    <citation type="submission" date="2018-08" db="EMBL/GenBank/DDBJ databases">
        <title>Recombination of ecologically and evolutionarily significant loci maintains genetic cohesion in the Pseudomonas syringae species complex.</title>
        <authorList>
            <person name="Dillon M."/>
            <person name="Thakur S."/>
            <person name="Almeida R.N.D."/>
            <person name="Weir B.S."/>
            <person name="Guttman D.S."/>
        </authorList>
    </citation>
    <scope>NUCLEOTIDE SEQUENCE [LARGE SCALE GENOMIC DNA]</scope>
    <source>
        <strain evidence="8 9">19322</strain>
    </source>
</reference>
<dbReference type="PROSITE" id="PS50035">
    <property type="entry name" value="PLD"/>
    <property type="match status" value="1"/>
</dbReference>
<evidence type="ECO:0000256" key="5">
    <source>
        <dbReference type="SAM" id="Coils"/>
    </source>
</evidence>
<dbReference type="InterPro" id="IPR001736">
    <property type="entry name" value="PLipase_D/transphosphatidylase"/>
</dbReference>
<keyword evidence="4" id="KW-0443">Lipid metabolism</keyword>
<keyword evidence="2" id="KW-0677">Repeat</keyword>
<feature type="coiled-coil region" evidence="5">
    <location>
        <begin position="472"/>
        <end position="499"/>
    </location>
</feature>
<feature type="compositionally biased region" description="Polar residues" evidence="6">
    <location>
        <begin position="26"/>
        <end position="37"/>
    </location>
</feature>
<evidence type="ECO:0000313" key="9">
    <source>
        <dbReference type="Proteomes" id="UP000277952"/>
    </source>
</evidence>
<evidence type="ECO:0000256" key="2">
    <source>
        <dbReference type="ARBA" id="ARBA00022737"/>
    </source>
</evidence>
<dbReference type="PANTHER" id="PTHR18896">
    <property type="entry name" value="PHOSPHOLIPASE D"/>
    <property type="match status" value="1"/>
</dbReference>
<feature type="domain" description="PLD phosphodiesterase" evidence="7">
    <location>
        <begin position="574"/>
        <end position="601"/>
    </location>
</feature>
<gene>
    <name evidence="8" type="ORF">ALQ94_04444</name>
</gene>
<protein>
    <submittedName>
        <fullName evidence="8">Phospholipase D protein</fullName>
    </submittedName>
</protein>
<accession>A0A3M2WAM1</accession>
<dbReference type="PANTHER" id="PTHR18896:SF76">
    <property type="entry name" value="PHOSPHOLIPASE"/>
    <property type="match status" value="1"/>
</dbReference>
<evidence type="ECO:0000256" key="3">
    <source>
        <dbReference type="ARBA" id="ARBA00022801"/>
    </source>
</evidence>
<evidence type="ECO:0000256" key="6">
    <source>
        <dbReference type="SAM" id="MobiDB-lite"/>
    </source>
</evidence>
<proteinExistence type="predicted"/>
<dbReference type="Proteomes" id="UP000277952">
    <property type="component" value="Unassembled WGS sequence"/>
</dbReference>
<dbReference type="InterPro" id="IPR015679">
    <property type="entry name" value="PLipase_D_fam"/>
</dbReference>
<evidence type="ECO:0000256" key="4">
    <source>
        <dbReference type="ARBA" id="ARBA00023098"/>
    </source>
</evidence>
<dbReference type="Gene3D" id="3.30.870.10">
    <property type="entry name" value="Endonuclease Chain A"/>
    <property type="match status" value="2"/>
</dbReference>